<evidence type="ECO:0000313" key="2">
    <source>
        <dbReference type="Proteomes" id="UP000580250"/>
    </source>
</evidence>
<evidence type="ECO:0000313" key="1">
    <source>
        <dbReference type="EMBL" id="CAD2187376.1"/>
    </source>
</evidence>
<dbReference type="Proteomes" id="UP000580250">
    <property type="component" value="Unassembled WGS sequence"/>
</dbReference>
<dbReference type="EMBL" id="CAJEWN010000635">
    <property type="protein sequence ID" value="CAD2187376.1"/>
    <property type="molecule type" value="Genomic_DNA"/>
</dbReference>
<comment type="caution">
    <text evidence="1">The sequence shown here is derived from an EMBL/GenBank/DDBJ whole genome shotgun (WGS) entry which is preliminary data.</text>
</comment>
<name>A0A6V7WK62_MELEN</name>
<accession>A0A6V7WK62</accession>
<dbReference type="AlphaFoldDB" id="A0A6V7WK62"/>
<organism evidence="1 2">
    <name type="scientific">Meloidogyne enterolobii</name>
    <name type="common">Root-knot nematode worm</name>
    <name type="synonym">Meloidogyne mayaguensis</name>
    <dbReference type="NCBI Taxonomy" id="390850"/>
    <lineage>
        <taxon>Eukaryota</taxon>
        <taxon>Metazoa</taxon>
        <taxon>Ecdysozoa</taxon>
        <taxon>Nematoda</taxon>
        <taxon>Chromadorea</taxon>
        <taxon>Rhabditida</taxon>
        <taxon>Tylenchina</taxon>
        <taxon>Tylenchomorpha</taxon>
        <taxon>Tylenchoidea</taxon>
        <taxon>Meloidogynidae</taxon>
        <taxon>Meloidogyninae</taxon>
        <taxon>Meloidogyne</taxon>
    </lineage>
</organism>
<protein>
    <submittedName>
        <fullName evidence="1">Uncharacterized protein</fullName>
    </submittedName>
</protein>
<sequence>MSAKRMRIFVPKVPKPTIHKRKMGATPCRKNARKGRKNAHSLCGHVGYQPDIYQFQQLNQLLCQQMEGCMF</sequence>
<proteinExistence type="predicted"/>
<gene>
    <name evidence="1" type="ORF">MENT_LOCUS39957</name>
</gene>
<reference evidence="1 2" key="1">
    <citation type="submission" date="2020-08" db="EMBL/GenBank/DDBJ databases">
        <authorList>
            <person name="Koutsovoulos G."/>
            <person name="Danchin GJ E."/>
        </authorList>
    </citation>
    <scope>NUCLEOTIDE SEQUENCE [LARGE SCALE GENOMIC DNA]</scope>
</reference>